<dbReference type="SMART" id="SM00181">
    <property type="entry name" value="EGF"/>
    <property type="match status" value="2"/>
</dbReference>
<feature type="chain" id="PRO_5003564309" description="Delta-like protein" evidence="10">
    <location>
        <begin position="21"/>
        <end position="357"/>
    </location>
</feature>
<keyword evidence="3 8" id="KW-0677">Repeat</keyword>
<dbReference type="InterPro" id="IPR057536">
    <property type="entry name" value="C2_N_APX"/>
</dbReference>
<keyword evidence="8 9" id="KW-0812">Transmembrane</keyword>
<evidence type="ECO:0000256" key="5">
    <source>
        <dbReference type="ARBA" id="ARBA00023157"/>
    </source>
</evidence>
<gene>
    <name evidence="13 15" type="primary">arg-1</name>
    <name evidence="13" type="ORF">CELE_F31A9.3</name>
    <name evidence="15" type="ORF">F31A9.3</name>
</gene>
<dbReference type="GO" id="GO:0016020">
    <property type="term" value="C:membrane"/>
    <property type="evidence" value="ECO:0007669"/>
    <property type="project" value="UniProtKB-SubCell"/>
</dbReference>
<dbReference type="InterPro" id="IPR001774">
    <property type="entry name" value="DSL"/>
</dbReference>
<dbReference type="CDD" id="cd00054">
    <property type="entry name" value="EGF_CA"/>
    <property type="match status" value="1"/>
</dbReference>
<evidence type="ECO:0000256" key="1">
    <source>
        <dbReference type="ARBA" id="ARBA00022473"/>
    </source>
</evidence>
<dbReference type="SUPFAM" id="SSF57196">
    <property type="entry name" value="EGF/Laminin"/>
    <property type="match status" value="2"/>
</dbReference>
<keyword evidence="1 8" id="KW-0217">Developmental protein</keyword>
<dbReference type="Gene3D" id="2.10.25.140">
    <property type="match status" value="1"/>
</dbReference>
<dbReference type="InParanoid" id="H2KYS0"/>
<feature type="disulfide bond" evidence="6">
    <location>
        <begin position="198"/>
        <end position="207"/>
    </location>
</feature>
<feature type="disulfide bond" evidence="6">
    <location>
        <begin position="240"/>
        <end position="249"/>
    </location>
</feature>
<accession>H2KYS0</accession>
<reference evidence="13 14" key="1">
    <citation type="journal article" date="1998" name="Science">
        <title>Genome sequence of the nematode C. elegans: a platform for investigating biology.</title>
        <authorList>
            <consortium name="The C. elegans sequencing consortium"/>
            <person name="Sulson J.E."/>
            <person name="Waterston R."/>
        </authorList>
    </citation>
    <scope>NUCLEOTIDE SEQUENCE [LARGE SCALE GENOMIC DNA]</scope>
    <source>
        <strain evidence="13 14">Bristol N2</strain>
    </source>
</reference>
<dbReference type="EMBL" id="BX284606">
    <property type="protein sequence ID" value="CCD64535.1"/>
    <property type="molecule type" value="Genomic_DNA"/>
</dbReference>
<evidence type="ECO:0000313" key="15">
    <source>
        <dbReference type="WormBase" id="F31A9.3"/>
    </source>
</evidence>
<dbReference type="RefSeq" id="NP_001024615.1">
    <property type="nucleotide sequence ID" value="NM_001029444.1"/>
</dbReference>
<dbReference type="InterPro" id="IPR051022">
    <property type="entry name" value="Notch_Cell-Fate_Det"/>
</dbReference>
<dbReference type="STRING" id="6239.F31A9.3a.1"/>
<protein>
    <recommendedName>
        <fullName evidence="8">Delta-like protein</fullName>
    </recommendedName>
</protein>
<comment type="function">
    <text evidence="8">Putative Notch ligand involved in the mediation of Notch signaling.</text>
</comment>
<dbReference type="HOGENOM" id="CLU_776681_0_0_1"/>
<feature type="domain" description="EGF-like" evidence="11">
    <location>
        <begin position="212"/>
        <end position="250"/>
    </location>
</feature>
<dbReference type="FunFam" id="2.10.25.140:FF:000002">
    <property type="entry name" value="Delta-like protein"/>
    <property type="match status" value="1"/>
</dbReference>
<evidence type="ECO:0000259" key="12">
    <source>
        <dbReference type="PROSITE" id="PS51051"/>
    </source>
</evidence>
<sequence length="357" mass="38715">MSGFSFFITIFLCSIADTNASGIIELLISSPQSVLIKSTACASFKCPVHDELSVPRNVEGGVPLRIHIGQYRGEARQNIDLHFEILEPSTNEMLALEQHRAPSDTKWNTGLPIVIETTLGFNVTVHLRNVCTSNYYGKRCNRYCIPSPALHWECSTNGVRQCAVGWYGDDCSSNIKFCSHQNPCANGGVCSTDYKCQCPSEFLGPRCETPVSKVHCTLERVCKHGGTCVSVNRTNVQCKCIRGFLGSLCEIGIHGNCSAMRCSVDETCQIRASFAVCAKKEKSAETVTGTGPDALHFAMLAVIGVFVCVAGLALVASKCKKSEAGPILPTVVYTASPNTRSTVYKVLSCHNLDNPKK</sequence>
<dbReference type="PROSITE" id="PS50026">
    <property type="entry name" value="EGF_3"/>
    <property type="match status" value="2"/>
</dbReference>
<dbReference type="OrthoDB" id="5912267at2759"/>
<evidence type="ECO:0000256" key="2">
    <source>
        <dbReference type="ARBA" id="ARBA00022536"/>
    </source>
</evidence>
<organism evidence="13 14">
    <name type="scientific">Caenorhabditis elegans</name>
    <dbReference type="NCBI Taxonomy" id="6239"/>
    <lineage>
        <taxon>Eukaryota</taxon>
        <taxon>Metazoa</taxon>
        <taxon>Ecdysozoa</taxon>
        <taxon>Nematoda</taxon>
        <taxon>Chromadorea</taxon>
        <taxon>Rhabditida</taxon>
        <taxon>Rhabditina</taxon>
        <taxon>Rhabditomorpha</taxon>
        <taxon>Rhabditoidea</taxon>
        <taxon>Rhabditidae</taxon>
        <taxon>Peloderinae</taxon>
        <taxon>Caenorhabditis</taxon>
    </lineage>
</organism>
<dbReference type="PhylomeDB" id="H2KYS0"/>
<evidence type="ECO:0000256" key="8">
    <source>
        <dbReference type="RuleBase" id="RU280815"/>
    </source>
</evidence>
<dbReference type="GO" id="GO:0005112">
    <property type="term" value="F:Notch binding"/>
    <property type="evidence" value="ECO:0000318"/>
    <property type="project" value="GO_Central"/>
</dbReference>
<evidence type="ECO:0000256" key="3">
    <source>
        <dbReference type="ARBA" id="ARBA00022737"/>
    </source>
</evidence>
<proteinExistence type="predicted"/>
<evidence type="ECO:0000313" key="14">
    <source>
        <dbReference type="Proteomes" id="UP000001940"/>
    </source>
</evidence>
<dbReference type="SMART" id="SM00051">
    <property type="entry name" value="DSL"/>
    <property type="match status" value="1"/>
</dbReference>
<comment type="subcellular location">
    <subcellularLocation>
        <location evidence="8">Membrane</location>
        <topology evidence="8">Single-pass type I membrane protein</topology>
    </subcellularLocation>
</comment>
<dbReference type="AlphaFoldDB" id="H2KYS0"/>
<evidence type="ECO:0000256" key="7">
    <source>
        <dbReference type="PROSITE-ProRule" id="PRU00377"/>
    </source>
</evidence>
<dbReference type="PROSITE" id="PS00022">
    <property type="entry name" value="EGF_1"/>
    <property type="match status" value="2"/>
</dbReference>
<keyword evidence="8 10" id="KW-0732">Signal</keyword>
<dbReference type="PROSITE" id="PS51051">
    <property type="entry name" value="DSL"/>
    <property type="match status" value="1"/>
</dbReference>
<dbReference type="AGR" id="WB:WBGene00000185"/>
<dbReference type="InterPro" id="IPR000742">
    <property type="entry name" value="EGF"/>
</dbReference>
<dbReference type="PaxDb" id="6239-F31A9.3a"/>
<feature type="transmembrane region" description="Helical" evidence="9">
    <location>
        <begin position="294"/>
        <end position="316"/>
    </location>
</feature>
<evidence type="ECO:0000256" key="6">
    <source>
        <dbReference type="PROSITE-ProRule" id="PRU00076"/>
    </source>
</evidence>
<feature type="disulfide bond" evidence="7">
    <location>
        <begin position="131"/>
        <end position="140"/>
    </location>
</feature>
<feature type="domain" description="EGF-like" evidence="11">
    <location>
        <begin position="174"/>
        <end position="208"/>
    </location>
</feature>
<evidence type="ECO:0000256" key="4">
    <source>
        <dbReference type="ARBA" id="ARBA00022782"/>
    </source>
</evidence>
<evidence type="ECO:0000313" key="13">
    <source>
        <dbReference type="EMBL" id="CCD64535.1"/>
    </source>
</evidence>
<dbReference type="Gene3D" id="2.10.25.10">
    <property type="entry name" value="Laminin"/>
    <property type="match status" value="2"/>
</dbReference>
<feature type="domain" description="DSL" evidence="12">
    <location>
        <begin position="129"/>
        <end position="171"/>
    </location>
</feature>
<keyword evidence="8 9" id="KW-1133">Transmembrane helix</keyword>
<dbReference type="GO" id="GO:0030154">
    <property type="term" value="P:cell differentiation"/>
    <property type="evidence" value="ECO:0007669"/>
    <property type="project" value="UniProtKB-KW"/>
</dbReference>
<dbReference type="CTD" id="180501"/>
<dbReference type="FunFam" id="2.10.25.10:FF:000699">
    <property type="entry name" value="Uncharacterized protein, isoform C"/>
    <property type="match status" value="1"/>
</dbReference>
<dbReference type="Bgee" id="WBGene00000185">
    <property type="expression patterns" value="Expressed in larva"/>
</dbReference>
<keyword evidence="2 6" id="KW-0245">EGF-like domain</keyword>
<dbReference type="PANTHER" id="PTHR24049">
    <property type="entry name" value="CRUMBS FAMILY MEMBER"/>
    <property type="match status" value="1"/>
</dbReference>
<comment type="caution">
    <text evidence="6">Lacks conserved residue(s) required for the propagation of feature annotation.</text>
</comment>
<evidence type="ECO:0000256" key="9">
    <source>
        <dbReference type="SAM" id="Phobius"/>
    </source>
</evidence>
<dbReference type="Pfam" id="PF25337">
    <property type="entry name" value="C2_N_APX"/>
    <property type="match status" value="1"/>
</dbReference>
<keyword evidence="4" id="KW-0221">Differentiation</keyword>
<feature type="disulfide bond" evidence="7">
    <location>
        <begin position="162"/>
        <end position="171"/>
    </location>
</feature>
<evidence type="ECO:0000256" key="10">
    <source>
        <dbReference type="SAM" id="SignalP"/>
    </source>
</evidence>
<feature type="signal peptide" evidence="10">
    <location>
        <begin position="1"/>
        <end position="20"/>
    </location>
</feature>
<dbReference type="GO" id="GO:0007154">
    <property type="term" value="P:cell communication"/>
    <property type="evidence" value="ECO:0007669"/>
    <property type="project" value="InterPro"/>
</dbReference>
<dbReference type="GeneID" id="180501"/>
<keyword evidence="14" id="KW-1185">Reference proteome</keyword>
<keyword evidence="8 9" id="KW-0472">Membrane</keyword>
<dbReference type="Pfam" id="PF01414">
    <property type="entry name" value="DSL"/>
    <property type="match status" value="1"/>
</dbReference>
<dbReference type="KEGG" id="cel:CELE_F31A9.3"/>
<name>H2KYS0_CAEEL</name>
<dbReference type="Proteomes" id="UP000001940">
    <property type="component" value="Chromosome X"/>
</dbReference>
<keyword evidence="5 6" id="KW-1015">Disulfide bond</keyword>
<dbReference type="eggNOG" id="KOG1217">
    <property type="taxonomic scope" value="Eukaryota"/>
</dbReference>
<evidence type="ECO:0000259" key="11">
    <source>
        <dbReference type="PROSITE" id="PS50026"/>
    </source>
</evidence>
<dbReference type="WormBase" id="F31A9.3">
    <property type="protein sequence ID" value="CE35514"/>
    <property type="gene ID" value="WBGene00000185"/>
    <property type="gene designation" value="arg-1"/>
</dbReference>
<dbReference type="PROSITE" id="PS01186">
    <property type="entry name" value="EGF_2"/>
    <property type="match status" value="1"/>
</dbReference>